<dbReference type="Proteomes" id="UP000003779">
    <property type="component" value="Chromosome"/>
</dbReference>
<reference evidence="2 3" key="1">
    <citation type="journal article" date="2012" name="J. Bacteriol.">
        <title>Whole-Genome Sequence of Nocardiopsis alba Strain ATCC BAA-2165, Associated with Honeybees.</title>
        <authorList>
            <person name="Qiao J."/>
            <person name="Chen L."/>
            <person name="Li Y."/>
            <person name="Wang J."/>
            <person name="Zhang W."/>
            <person name="Chen S."/>
        </authorList>
    </citation>
    <scope>NUCLEOTIDE SEQUENCE [LARGE SCALE GENOMIC DNA]</scope>
    <source>
        <strain evidence="3">ATCC BAA-2165 / BE74</strain>
    </source>
</reference>
<feature type="compositionally biased region" description="Gly residues" evidence="1">
    <location>
        <begin position="33"/>
        <end position="49"/>
    </location>
</feature>
<dbReference type="AlphaFoldDB" id="J7LIM9"/>
<dbReference type="HOGENOM" id="CLU_2437849_0_0_11"/>
<organism evidence="2 3">
    <name type="scientific">Nocardiopsis alba (strain ATCC BAA-2165 / BE74)</name>
    <dbReference type="NCBI Taxonomy" id="1205910"/>
    <lineage>
        <taxon>Bacteria</taxon>
        <taxon>Bacillati</taxon>
        <taxon>Actinomycetota</taxon>
        <taxon>Actinomycetes</taxon>
        <taxon>Streptosporangiales</taxon>
        <taxon>Nocardiopsidaceae</taxon>
        <taxon>Nocardiopsis</taxon>
    </lineage>
</organism>
<accession>J7LIM9</accession>
<protein>
    <submittedName>
        <fullName evidence="2">Uncharacterized protein</fullName>
    </submittedName>
</protein>
<reference evidence="3" key="2">
    <citation type="submission" date="2012-08" db="EMBL/GenBank/DDBJ databases">
        <title>Whole-genome sequence of Nocardiopsis alba strain ATCC BAA-2165 associated with honeybees.</title>
        <authorList>
            <person name="Qiao J."/>
            <person name="Chen L."/>
            <person name="Li Y."/>
            <person name="Wang J."/>
            <person name="Zhang W."/>
            <person name="Chen S."/>
        </authorList>
    </citation>
    <scope>NUCLEOTIDE SEQUENCE [LARGE SCALE GENOMIC DNA]</scope>
    <source>
        <strain evidence="3">ATCC BAA-2165 / BE74</strain>
    </source>
</reference>
<feature type="region of interest" description="Disordered" evidence="1">
    <location>
        <begin position="1"/>
        <end position="80"/>
    </location>
</feature>
<dbReference type="EMBL" id="CP003788">
    <property type="protein sequence ID" value="AFR10517.1"/>
    <property type="molecule type" value="Genomic_DNA"/>
</dbReference>
<proteinExistence type="predicted"/>
<dbReference type="KEGG" id="nal:B005_3366"/>
<name>J7LIM9_NOCAA</name>
<evidence type="ECO:0000313" key="2">
    <source>
        <dbReference type="EMBL" id="AFR10517.1"/>
    </source>
</evidence>
<evidence type="ECO:0000256" key="1">
    <source>
        <dbReference type="SAM" id="MobiDB-lite"/>
    </source>
</evidence>
<evidence type="ECO:0000313" key="3">
    <source>
        <dbReference type="Proteomes" id="UP000003779"/>
    </source>
</evidence>
<dbReference type="PATRIC" id="fig|1205910.3.peg.3182"/>
<sequence length="90" mass="9236">MRGRARGRGGAHQYSRLRGTATGFPGGRADTGPAGGAGRHGRLRAGGGPRAHLVENAPEGRFVPSGGVLSTDPSRGRPRPCYEVCSSIQA</sequence>
<gene>
    <name evidence="2" type="ordered locus">B005_3366</name>
</gene>